<evidence type="ECO:0000313" key="2">
    <source>
        <dbReference type="EMBL" id="MFD1873896.1"/>
    </source>
</evidence>
<dbReference type="RefSeq" id="WP_382315189.1">
    <property type="nucleotide sequence ID" value="NZ_JBHUFD010000005.1"/>
</dbReference>
<organism evidence="2 3">
    <name type="scientific">Hymenobacter bucti</name>
    <dbReference type="NCBI Taxonomy" id="1844114"/>
    <lineage>
        <taxon>Bacteria</taxon>
        <taxon>Pseudomonadati</taxon>
        <taxon>Bacteroidota</taxon>
        <taxon>Cytophagia</taxon>
        <taxon>Cytophagales</taxon>
        <taxon>Hymenobacteraceae</taxon>
        <taxon>Hymenobacter</taxon>
    </lineage>
</organism>
<dbReference type="Gene3D" id="3.30.750.24">
    <property type="entry name" value="STAS domain"/>
    <property type="match status" value="1"/>
</dbReference>
<protein>
    <submittedName>
        <fullName evidence="2">STAS domain-containing protein</fullName>
    </submittedName>
</protein>
<evidence type="ECO:0000313" key="3">
    <source>
        <dbReference type="Proteomes" id="UP001597197"/>
    </source>
</evidence>
<evidence type="ECO:0000259" key="1">
    <source>
        <dbReference type="Pfam" id="PF13466"/>
    </source>
</evidence>
<dbReference type="InterPro" id="IPR036513">
    <property type="entry name" value="STAS_dom_sf"/>
</dbReference>
<proteinExistence type="predicted"/>
<reference evidence="3" key="1">
    <citation type="journal article" date="2019" name="Int. J. Syst. Evol. Microbiol.">
        <title>The Global Catalogue of Microorganisms (GCM) 10K type strain sequencing project: providing services to taxonomists for standard genome sequencing and annotation.</title>
        <authorList>
            <consortium name="The Broad Institute Genomics Platform"/>
            <consortium name="The Broad Institute Genome Sequencing Center for Infectious Disease"/>
            <person name="Wu L."/>
            <person name="Ma J."/>
        </authorList>
    </citation>
    <scope>NUCLEOTIDE SEQUENCE [LARGE SCALE GENOMIC DNA]</scope>
    <source>
        <strain evidence="3">CGMCC 1.15795</strain>
    </source>
</reference>
<dbReference type="EMBL" id="JBHUFD010000005">
    <property type="protein sequence ID" value="MFD1873896.1"/>
    <property type="molecule type" value="Genomic_DNA"/>
</dbReference>
<gene>
    <name evidence="2" type="ORF">ACFSDX_15735</name>
</gene>
<comment type="caution">
    <text evidence="2">The sequence shown here is derived from an EMBL/GenBank/DDBJ whole genome shotgun (WGS) entry which is preliminary data.</text>
</comment>
<name>A0ABW4QXK7_9BACT</name>
<dbReference type="Proteomes" id="UP001597197">
    <property type="component" value="Unassembled WGS sequence"/>
</dbReference>
<dbReference type="InterPro" id="IPR058548">
    <property type="entry name" value="MlaB-like_STAS"/>
</dbReference>
<sequence>MRTLTIHLGGHRDCMGLSLRGSCTTPADAAHLEQAVNQLLVRAVPQAWIDCRGLHSLNWLGQQALLQASSKARVNRTELYWCGLSKELLSQLKASGLGSELALRPAADFQGPQFLIAGATA</sequence>
<keyword evidence="3" id="KW-1185">Reference proteome</keyword>
<accession>A0ABW4QXK7</accession>
<dbReference type="SUPFAM" id="SSF52091">
    <property type="entry name" value="SpoIIaa-like"/>
    <property type="match status" value="1"/>
</dbReference>
<feature type="domain" description="MlaB-like STAS" evidence="1">
    <location>
        <begin position="17"/>
        <end position="97"/>
    </location>
</feature>
<dbReference type="Pfam" id="PF13466">
    <property type="entry name" value="STAS_2"/>
    <property type="match status" value="1"/>
</dbReference>